<keyword evidence="1" id="KW-1133">Transmembrane helix</keyword>
<accession>A0A8S9JBS8</accession>
<organism evidence="2 3">
    <name type="scientific">Brassica cretica</name>
    <name type="common">Mustard</name>
    <dbReference type="NCBI Taxonomy" id="69181"/>
    <lineage>
        <taxon>Eukaryota</taxon>
        <taxon>Viridiplantae</taxon>
        <taxon>Streptophyta</taxon>
        <taxon>Embryophyta</taxon>
        <taxon>Tracheophyta</taxon>
        <taxon>Spermatophyta</taxon>
        <taxon>Magnoliopsida</taxon>
        <taxon>eudicotyledons</taxon>
        <taxon>Gunneridae</taxon>
        <taxon>Pentapetalae</taxon>
        <taxon>rosids</taxon>
        <taxon>malvids</taxon>
        <taxon>Brassicales</taxon>
        <taxon>Brassicaceae</taxon>
        <taxon>Brassiceae</taxon>
        <taxon>Brassica</taxon>
    </lineage>
</organism>
<name>A0A8S9JBS8_BRACR</name>
<dbReference type="AlphaFoldDB" id="A0A8S9JBS8"/>
<feature type="transmembrane region" description="Helical" evidence="1">
    <location>
        <begin position="35"/>
        <end position="53"/>
    </location>
</feature>
<sequence length="188" mass="20588">MIDLCDSCCCFAAPSSVISLPAEDYKLAGGSSRDWILCGGAGVAVCLCTVLSFGASVFYVLLCLLVEGWCGAVLVLGKVIVSGFLRRVGFSDTSGARLEIEDLLTVQCSRWERCRLFVSRRSNIRYLPAWLSSLSSLLSTGEGVHWDIQLWLFPSVRGVCLWCKGPYREGFILELPSFRCYGPVPALL</sequence>
<keyword evidence="1" id="KW-0812">Transmembrane</keyword>
<evidence type="ECO:0000313" key="2">
    <source>
        <dbReference type="EMBL" id="KAF2579568.1"/>
    </source>
</evidence>
<proteinExistence type="predicted"/>
<comment type="caution">
    <text evidence="2">The sequence shown here is derived from an EMBL/GenBank/DDBJ whole genome shotgun (WGS) entry which is preliminary data.</text>
</comment>
<evidence type="ECO:0008006" key="4">
    <source>
        <dbReference type="Google" id="ProtNLM"/>
    </source>
</evidence>
<gene>
    <name evidence="2" type="ORF">F2Q68_00004043</name>
</gene>
<feature type="transmembrane region" description="Helical" evidence="1">
    <location>
        <begin position="59"/>
        <end position="81"/>
    </location>
</feature>
<protein>
    <recommendedName>
        <fullName evidence="4">Transmembrane protein</fullName>
    </recommendedName>
</protein>
<evidence type="ECO:0000313" key="3">
    <source>
        <dbReference type="Proteomes" id="UP000712281"/>
    </source>
</evidence>
<dbReference type="Proteomes" id="UP000712281">
    <property type="component" value="Unassembled WGS sequence"/>
</dbReference>
<reference evidence="2" key="1">
    <citation type="submission" date="2019-12" db="EMBL/GenBank/DDBJ databases">
        <title>Genome sequencing and annotation of Brassica cretica.</title>
        <authorList>
            <person name="Studholme D.J."/>
            <person name="Sarris P.F."/>
        </authorList>
    </citation>
    <scope>NUCLEOTIDE SEQUENCE</scope>
    <source>
        <strain evidence="2">PFS-001/15</strain>
        <tissue evidence="2">Leaf</tissue>
    </source>
</reference>
<evidence type="ECO:0000256" key="1">
    <source>
        <dbReference type="SAM" id="Phobius"/>
    </source>
</evidence>
<dbReference type="EMBL" id="QGKW02001660">
    <property type="protein sequence ID" value="KAF2579568.1"/>
    <property type="molecule type" value="Genomic_DNA"/>
</dbReference>
<keyword evidence="1" id="KW-0472">Membrane</keyword>